<dbReference type="SMART" id="SM00530">
    <property type="entry name" value="HTH_XRE"/>
    <property type="match status" value="3"/>
</dbReference>
<evidence type="ECO:0000256" key="1">
    <source>
        <dbReference type="ARBA" id="ARBA00023125"/>
    </source>
</evidence>
<dbReference type="PANTHER" id="PTHR46797:SF1">
    <property type="entry name" value="METHYLPHOSPHONATE SYNTHASE"/>
    <property type="match status" value="1"/>
</dbReference>
<proteinExistence type="predicted"/>
<dbReference type="GO" id="GO:0005829">
    <property type="term" value="C:cytosol"/>
    <property type="evidence" value="ECO:0007669"/>
    <property type="project" value="TreeGrafter"/>
</dbReference>
<dbReference type="CDD" id="cd00093">
    <property type="entry name" value="HTH_XRE"/>
    <property type="match status" value="2"/>
</dbReference>
<sequence length="220" mass="25342">MSVLIEHEAEHLAKWLSDKSNQEVANKIDVSNSLVYRYKRCLVGGSRKVVRRLMEAYNADTLTLLGDRVPYIEHSLDDVGERIRQARIDAYLTVEYLAEELGVEVRTIIKWERGESTPTRFTIEEIAYLTGLDDDEFFTMPLIEAEYLGPYLKKVREERGMSKTEMGYVADVNSMTILVWERGGNAARLEKIKYIADLLQMSLKDMAGEAKELYEEKNCE</sequence>
<dbReference type="Pfam" id="PF01381">
    <property type="entry name" value="HTH_3"/>
    <property type="match status" value="1"/>
</dbReference>
<feature type="domain" description="HTH cro/C1-type" evidence="2">
    <location>
        <begin position="83"/>
        <end position="137"/>
    </location>
</feature>
<reference evidence="3" key="1">
    <citation type="submission" date="2023-12" db="EMBL/GenBank/DDBJ databases">
        <title>Dolosigranulum savutii sp. nov. isolated from human upper respiratory samples collected in Botswana.</title>
        <authorList>
            <person name="Kelly M.S."/>
        </authorList>
    </citation>
    <scope>NUCLEOTIDE SEQUENCE</scope>
    <source>
        <strain evidence="3">MSK211</strain>
    </source>
</reference>
<dbReference type="SUPFAM" id="SSF47413">
    <property type="entry name" value="lambda repressor-like DNA-binding domains"/>
    <property type="match status" value="2"/>
</dbReference>
<dbReference type="PANTHER" id="PTHR46797">
    <property type="entry name" value="HTH-TYPE TRANSCRIPTIONAL REGULATOR"/>
    <property type="match status" value="1"/>
</dbReference>
<feature type="domain" description="HTH cro/C1-type" evidence="2">
    <location>
        <begin position="152"/>
        <end position="206"/>
    </location>
</feature>
<accession>A0AB74TWT4</accession>
<dbReference type="GO" id="GO:0003677">
    <property type="term" value="F:DNA binding"/>
    <property type="evidence" value="ECO:0007669"/>
    <property type="project" value="UniProtKB-KW"/>
</dbReference>
<dbReference type="RefSeq" id="WP_347299057.1">
    <property type="nucleotide sequence ID" value="NZ_CP142436.1"/>
</dbReference>
<evidence type="ECO:0000259" key="2">
    <source>
        <dbReference type="PROSITE" id="PS50943"/>
    </source>
</evidence>
<protein>
    <submittedName>
        <fullName evidence="3">Helix-turn-helix transcriptional regulator</fullName>
    </submittedName>
</protein>
<dbReference type="InterPro" id="IPR050807">
    <property type="entry name" value="TransReg_Diox_bact_type"/>
</dbReference>
<organism evidence="3">
    <name type="scientific">Dolosigranulum savutiense</name>
    <dbReference type="NCBI Taxonomy" id="3110288"/>
    <lineage>
        <taxon>Bacteria</taxon>
        <taxon>Bacillati</taxon>
        <taxon>Bacillota</taxon>
        <taxon>Bacilli</taxon>
        <taxon>Lactobacillales</taxon>
        <taxon>Carnobacteriaceae</taxon>
        <taxon>Dolosigranulum</taxon>
    </lineage>
</organism>
<keyword evidence="1" id="KW-0238">DNA-binding</keyword>
<dbReference type="InterPro" id="IPR001387">
    <property type="entry name" value="Cro/C1-type_HTH"/>
</dbReference>
<name>A0AB74TWT4_9LACT</name>
<evidence type="ECO:0000313" key="3">
    <source>
        <dbReference type="EMBL" id="XBC50956.1"/>
    </source>
</evidence>
<dbReference type="GO" id="GO:0003700">
    <property type="term" value="F:DNA-binding transcription factor activity"/>
    <property type="evidence" value="ECO:0007669"/>
    <property type="project" value="TreeGrafter"/>
</dbReference>
<dbReference type="EMBL" id="CP142436">
    <property type="protein sequence ID" value="XBC50956.1"/>
    <property type="molecule type" value="Genomic_DNA"/>
</dbReference>
<dbReference type="PROSITE" id="PS50943">
    <property type="entry name" value="HTH_CROC1"/>
    <property type="match status" value="2"/>
</dbReference>
<dbReference type="Gene3D" id="1.10.260.40">
    <property type="entry name" value="lambda repressor-like DNA-binding domains"/>
    <property type="match status" value="2"/>
</dbReference>
<gene>
    <name evidence="3" type="ORF">VUQ07_06865</name>
</gene>
<dbReference type="AlphaFoldDB" id="A0AB74TWT4"/>
<dbReference type="InterPro" id="IPR010982">
    <property type="entry name" value="Lambda_DNA-bd_dom_sf"/>
</dbReference>